<keyword evidence="4 5" id="KW-0067">ATP-binding</keyword>
<evidence type="ECO:0000256" key="2">
    <source>
        <dbReference type="ARBA" id="ARBA00022741"/>
    </source>
</evidence>
<feature type="region of interest" description="Disordered" evidence="7">
    <location>
        <begin position="318"/>
        <end position="366"/>
    </location>
</feature>
<dbReference type="PANTHER" id="PTHR48016">
    <property type="entry name" value="MAP KINASE KINASE KINASE SSK2-RELATED-RELATED"/>
    <property type="match status" value="1"/>
</dbReference>
<evidence type="ECO:0000259" key="8">
    <source>
        <dbReference type="PROSITE" id="PS50011"/>
    </source>
</evidence>
<dbReference type="OrthoDB" id="1043025at2759"/>
<evidence type="ECO:0000256" key="7">
    <source>
        <dbReference type="SAM" id="MobiDB-lite"/>
    </source>
</evidence>
<evidence type="ECO:0000313" key="10">
    <source>
        <dbReference type="JaponicusDB" id="SJAG_04777"/>
    </source>
</evidence>
<dbReference type="OMA" id="CQNLIHY"/>
<dbReference type="JaponicusDB" id="SJAG_04777">
    <property type="gene designation" value="win1"/>
</dbReference>
<dbReference type="GO" id="GO:0005524">
    <property type="term" value="F:ATP binding"/>
    <property type="evidence" value="ECO:0007669"/>
    <property type="project" value="UniProtKB-UniRule"/>
</dbReference>
<dbReference type="Proteomes" id="UP000001744">
    <property type="component" value="Unassembled WGS sequence"/>
</dbReference>
<dbReference type="GO" id="GO:0038066">
    <property type="term" value="P:p38MAPK cascade"/>
    <property type="evidence" value="ECO:0000318"/>
    <property type="project" value="GO_Central"/>
</dbReference>
<dbReference type="SUPFAM" id="SSF56112">
    <property type="entry name" value="Protein kinase-like (PK-like)"/>
    <property type="match status" value="1"/>
</dbReference>
<keyword evidence="1" id="KW-0808">Transferase</keyword>
<dbReference type="PROSITE" id="PS00108">
    <property type="entry name" value="PROTEIN_KINASE_ST"/>
    <property type="match status" value="1"/>
</dbReference>
<dbReference type="CDD" id="cd06626">
    <property type="entry name" value="STKc_MEKK4"/>
    <property type="match status" value="1"/>
</dbReference>
<gene>
    <name evidence="10" type="primary">win1</name>
    <name evidence="9" type="ORF">SJAG_04777</name>
</gene>
<evidence type="ECO:0000313" key="11">
    <source>
        <dbReference type="Proteomes" id="UP000001744"/>
    </source>
</evidence>
<dbReference type="EMBL" id="KE651168">
    <property type="protein sequence ID" value="EEB09563.2"/>
    <property type="molecule type" value="Genomic_DNA"/>
</dbReference>
<feature type="binding site" evidence="5">
    <location>
        <position position="1227"/>
    </location>
    <ligand>
        <name>ATP</name>
        <dbReference type="ChEBI" id="CHEBI:30616"/>
    </ligand>
</feature>
<dbReference type="PROSITE" id="PS50011">
    <property type="entry name" value="PROTEIN_KINASE_DOM"/>
    <property type="match status" value="1"/>
</dbReference>
<reference evidence="9 11" key="1">
    <citation type="journal article" date="2011" name="Science">
        <title>Comparative functional genomics of the fission yeasts.</title>
        <authorList>
            <person name="Rhind N."/>
            <person name="Chen Z."/>
            <person name="Yassour M."/>
            <person name="Thompson D.A."/>
            <person name="Haas B.J."/>
            <person name="Habib N."/>
            <person name="Wapinski I."/>
            <person name="Roy S."/>
            <person name="Lin M.F."/>
            <person name="Heiman D.I."/>
            <person name="Young S.K."/>
            <person name="Furuya K."/>
            <person name="Guo Y."/>
            <person name="Pidoux A."/>
            <person name="Chen H.M."/>
            <person name="Robbertse B."/>
            <person name="Goldberg J.M."/>
            <person name="Aoki K."/>
            <person name="Bayne E.H."/>
            <person name="Berlin A.M."/>
            <person name="Desjardins C.A."/>
            <person name="Dobbs E."/>
            <person name="Dukaj L."/>
            <person name="Fan L."/>
            <person name="FitzGerald M.G."/>
            <person name="French C."/>
            <person name="Gujja S."/>
            <person name="Hansen K."/>
            <person name="Keifenheim D."/>
            <person name="Levin J.Z."/>
            <person name="Mosher R.A."/>
            <person name="Mueller C.A."/>
            <person name="Pfiffner J."/>
            <person name="Priest M."/>
            <person name="Russ C."/>
            <person name="Smialowska A."/>
            <person name="Swoboda P."/>
            <person name="Sykes S.M."/>
            <person name="Vaughn M."/>
            <person name="Vengrova S."/>
            <person name="Yoder R."/>
            <person name="Zeng Q."/>
            <person name="Allshire R."/>
            <person name="Baulcombe D."/>
            <person name="Birren B.W."/>
            <person name="Brown W."/>
            <person name="Ekwall K."/>
            <person name="Kellis M."/>
            <person name="Leatherwood J."/>
            <person name="Levin H."/>
            <person name="Margalit H."/>
            <person name="Martienssen R."/>
            <person name="Nieduszynski C.A."/>
            <person name="Spatafora J.W."/>
            <person name="Friedman N."/>
            <person name="Dalgaard J.Z."/>
            <person name="Baumann P."/>
            <person name="Niki H."/>
            <person name="Regev A."/>
            <person name="Nusbaum C."/>
        </authorList>
    </citation>
    <scope>NUCLEOTIDE SEQUENCE [LARGE SCALE GENOMIC DNA]</scope>
    <source>
        <strain evidence="11">yFS275 / FY16936</strain>
    </source>
</reference>
<dbReference type="InterPro" id="IPR008271">
    <property type="entry name" value="Ser/Thr_kinase_AS"/>
</dbReference>
<sequence>MKRGLSGHSAIPTEDAPCNDISPPLALSDESEDSLFAASVARSDDCDRHPLDCSVPAVSSMTTPALTNTDLISGRPESVYAAADDLCTNVSETDGFLSPNGYDTTKVSKTVDIFDVVSHSADVKSSSGNTSSAFSSPLLDSQSLLSGGSSDELFYYKDAVQAKRSGQQRQQQNGCCGCCPPLRSANAAAPPSVAGLNDHLNRPSRRCSIPQFPKDFRTPYSMGPLGGVPRRSSMEALEPTGHSPRTTNAVVVEDSPVFSHSPEPHNTRFCFTTRRNSEDLFWRSSHASSSNVVLTPTLMGRLQQRACDDRGKQFHPSALKSYQHRQCRRKGSGSAVGCPSSRRSSTDESMSWQLNGDTGSDSDNDDSQLLDFTGSLSMLPISQLSNLALADPQNHERLEWHQMFTAVITGDIMRSEKIRLYKSAAANAESGFDYKHQLWLEIRCWLSRQSVESYQAQLEFTRSSLAGVLTKVLNFRCVPDHVASCCVDAVDQVLDELRLFEDCYPSRAQIAKEYPVYASDTFQNKVDVLTAYSVCVRWVRTQISILRKWIGNNDLNVIRRSSADSSTSSCLLSNSSFVERISRQSGLKRTFELKIMRDLYTMLDKVGLTVLGNSAALSSYGLSLCIDEYLSLISFPMQLTEHALRLRLSYVQKIRGTNVYYIDSMLEDFRSTISISVQALKRYCKLVDPLVKLEIPAQSTDSLQNCLVPALHMYFRLLHWKLRSGSVMVFLKEPEILRDEWEFLNSVCPYIQHGSKIMAEKFTGLASELMANVIPQYQKQLEDLPEDDDILIPWFRNVLDNVRVRFRKLMSFTRLLKRHFENACDFYVKESCTDRFLDLLVDSGHVLAYTATIEQDGAYYIVPGAFADKQKLLRSVFTSCLVGDYSADADSVPYVIVIAPKTSVVWRGRTVNVDLPDIAVHVPVNCVRLLTNVSGDRLRALKDHLEQLSNDTICLVNPSRASSQIINHELTKIKRMAVKLSVSLMDSVQILRVRCRNLDCQNLIHYTFSYAIDFSQRLLRLSILDNNWLKMVKKKMLELAISWVSFVYEDCSPADRNTFRWAVAALDFVMVVTRGSNILLLDEKSFEVLRSSVGKCMSLLLYHMDIFGAKSKLAARLEQEQKQLNKSLNAEECERFTDAELLAFVNEEMLMRINEVEERRRNYLRASQFVGRVLDDTIQENQHLKQLASSSSNITMRWQQGRIIGSGTFGTVYQGVNLDTGDLMAVKVISLYDLQSSPSVVSRIKDEAMVLGMLDHPNIVSFYGIEVHRDKVNIFMELCQGSSLAELLRYGRIQDEVVIQVYIIQLLEALTYMHARGVVHGDIKPENILFDGNGLIKFSDFGSSTITVPGDAPPSVKTNLARCLAETSANSRLPSDMLRGTPTYMAPELILGQRSDIIGAEDIWSLGCVIVEMATGASPWPKLDNQWALMYHIACLRTPSIPPDEQLSAAGQAFVRRCFESEPPKRATAAALLDDAWIEEIRIVACGEPGDDPAELLNQEALEETIPVGV</sequence>
<dbReference type="HOGENOM" id="CLU_001999_2_0_1"/>
<proteinExistence type="predicted"/>
<name>B6K7Q9_SCHJY</name>
<dbReference type="PANTHER" id="PTHR48016:SF52">
    <property type="entry name" value="MAP KINASE KINASE KINASE WIN1"/>
    <property type="match status" value="1"/>
</dbReference>
<protein>
    <submittedName>
        <fullName evidence="9">STE/STE11 protein kinase</fullName>
    </submittedName>
</protein>
<dbReference type="InterPro" id="IPR011009">
    <property type="entry name" value="Kinase-like_dom_sf"/>
</dbReference>
<dbReference type="InterPro" id="IPR017441">
    <property type="entry name" value="Protein_kinase_ATP_BS"/>
</dbReference>
<dbReference type="RefSeq" id="XP_002175856.2">
    <property type="nucleotide sequence ID" value="XM_002175820.2"/>
</dbReference>
<dbReference type="GeneID" id="7049361"/>
<keyword evidence="11" id="KW-1185">Reference proteome</keyword>
<evidence type="ECO:0000256" key="1">
    <source>
        <dbReference type="ARBA" id="ARBA00022679"/>
    </source>
</evidence>
<feature type="domain" description="Protein kinase" evidence="8">
    <location>
        <begin position="1198"/>
        <end position="1478"/>
    </location>
</feature>
<accession>B6K7Q9</accession>
<evidence type="ECO:0000256" key="5">
    <source>
        <dbReference type="PROSITE-ProRule" id="PRU10141"/>
    </source>
</evidence>
<evidence type="ECO:0000256" key="6">
    <source>
        <dbReference type="SAM" id="Coils"/>
    </source>
</evidence>
<evidence type="ECO:0000256" key="4">
    <source>
        <dbReference type="ARBA" id="ARBA00022840"/>
    </source>
</evidence>
<feature type="region of interest" description="Disordered" evidence="7">
    <location>
        <begin position="1"/>
        <end position="24"/>
    </location>
</feature>
<dbReference type="GO" id="GO:0004709">
    <property type="term" value="F:MAP kinase kinase kinase activity"/>
    <property type="evidence" value="ECO:0007669"/>
    <property type="project" value="EnsemblFungi"/>
</dbReference>
<dbReference type="Pfam" id="PF00069">
    <property type="entry name" value="Pkinase"/>
    <property type="match status" value="1"/>
</dbReference>
<dbReference type="GO" id="GO:1990315">
    <property type="term" value="C:Mcs4 RR-MAPKKK complex"/>
    <property type="evidence" value="ECO:0007669"/>
    <property type="project" value="EnsemblFungi"/>
</dbReference>
<feature type="coiled-coil region" evidence="6">
    <location>
        <begin position="1110"/>
        <end position="1166"/>
    </location>
</feature>
<evidence type="ECO:0000256" key="3">
    <source>
        <dbReference type="ARBA" id="ARBA00022777"/>
    </source>
</evidence>
<dbReference type="SMART" id="SM00220">
    <property type="entry name" value="S_TKc"/>
    <property type="match status" value="1"/>
</dbReference>
<dbReference type="PROSITE" id="PS00107">
    <property type="entry name" value="PROTEIN_KINASE_ATP"/>
    <property type="match status" value="1"/>
</dbReference>
<dbReference type="VEuPathDB" id="FungiDB:SJAG_04777"/>
<evidence type="ECO:0000313" key="9">
    <source>
        <dbReference type="EMBL" id="EEB09563.2"/>
    </source>
</evidence>
<dbReference type="eggNOG" id="KOG4645">
    <property type="taxonomic scope" value="Eukaryota"/>
</dbReference>
<feature type="compositionally biased region" description="Basic residues" evidence="7">
    <location>
        <begin position="322"/>
        <end position="331"/>
    </location>
</feature>
<keyword evidence="3 9" id="KW-0418">Kinase</keyword>
<keyword evidence="6" id="KW-0175">Coiled coil</keyword>
<dbReference type="InterPro" id="IPR000719">
    <property type="entry name" value="Prot_kinase_dom"/>
</dbReference>
<dbReference type="Gene3D" id="1.10.510.10">
    <property type="entry name" value="Transferase(Phosphotransferase) domain 1"/>
    <property type="match status" value="1"/>
</dbReference>
<dbReference type="STRING" id="402676.B6K7Q9"/>
<dbReference type="InterPro" id="IPR050538">
    <property type="entry name" value="MAP_kinase_kinase_kinase"/>
</dbReference>
<keyword evidence="2 5" id="KW-0547">Nucleotide-binding</keyword>
<organism evidence="9 11">
    <name type="scientific">Schizosaccharomyces japonicus (strain yFS275 / FY16936)</name>
    <name type="common">Fission yeast</name>
    <dbReference type="NCBI Taxonomy" id="402676"/>
    <lineage>
        <taxon>Eukaryota</taxon>
        <taxon>Fungi</taxon>
        <taxon>Dikarya</taxon>
        <taxon>Ascomycota</taxon>
        <taxon>Taphrinomycotina</taxon>
        <taxon>Schizosaccharomycetes</taxon>
        <taxon>Schizosaccharomycetales</taxon>
        <taxon>Schizosaccharomycetaceae</taxon>
        <taxon>Schizosaccharomyces</taxon>
    </lineage>
</organism>